<comment type="caution">
    <text evidence="3">The sequence shown here is derived from an EMBL/GenBank/DDBJ whole genome shotgun (WGS) entry which is preliminary data.</text>
</comment>
<feature type="domain" description="Amidase" evidence="2">
    <location>
        <begin position="28"/>
        <end position="460"/>
    </location>
</feature>
<dbReference type="GO" id="GO:0003824">
    <property type="term" value="F:catalytic activity"/>
    <property type="evidence" value="ECO:0007669"/>
    <property type="project" value="InterPro"/>
</dbReference>
<evidence type="ECO:0000256" key="1">
    <source>
        <dbReference type="ARBA" id="ARBA00009199"/>
    </source>
</evidence>
<dbReference type="Gene3D" id="3.90.1300.10">
    <property type="entry name" value="Amidase signature (AS) domain"/>
    <property type="match status" value="1"/>
</dbReference>
<dbReference type="InterPro" id="IPR020556">
    <property type="entry name" value="Amidase_CS"/>
</dbReference>
<evidence type="ECO:0000313" key="3">
    <source>
        <dbReference type="EMBL" id="PCH60785.1"/>
    </source>
</evidence>
<dbReference type="AlphaFoldDB" id="A0A2A4ML04"/>
<dbReference type="EMBL" id="NVQR01000081">
    <property type="protein sequence ID" value="PCH60785.1"/>
    <property type="molecule type" value="Genomic_DNA"/>
</dbReference>
<dbReference type="InterPro" id="IPR036928">
    <property type="entry name" value="AS_sf"/>
</dbReference>
<gene>
    <name evidence="3" type="ORF">COC19_05445</name>
</gene>
<comment type="similarity">
    <text evidence="1">Belongs to the amidase family.</text>
</comment>
<dbReference type="PROSITE" id="PS00571">
    <property type="entry name" value="AMIDASES"/>
    <property type="match status" value="1"/>
</dbReference>
<dbReference type="PANTHER" id="PTHR11895:SF7">
    <property type="entry name" value="GLUTAMYL-TRNA(GLN) AMIDOTRANSFERASE SUBUNIT A, MITOCHONDRIAL"/>
    <property type="match status" value="1"/>
</dbReference>
<evidence type="ECO:0000259" key="2">
    <source>
        <dbReference type="Pfam" id="PF01425"/>
    </source>
</evidence>
<protein>
    <recommendedName>
        <fullName evidence="2">Amidase domain-containing protein</fullName>
    </recommendedName>
</protein>
<dbReference type="InterPro" id="IPR000120">
    <property type="entry name" value="Amidase"/>
</dbReference>
<dbReference type="SUPFAM" id="SSF75304">
    <property type="entry name" value="Amidase signature (AS) enzymes"/>
    <property type="match status" value="1"/>
</dbReference>
<sequence>MLSVSEYQELDAISLAAGIKEKQFSAIEVLNCAQQKAMQLNPQLNAIVTELDAPAKQQALEFDANPALLEQSLLAGAPFLVKDISPIKGLPQTNSSELFKGLLAKEDAAVVKRFYEAGLVVFGKTNTPELCLTITTESKLTGPCHNPWNLDHSTGGSSGGSAAAVAAGIVPIAHATDGGGSIRVPASCCGVFGLKPSRGLSVIEDGYAQSWSGFSVGHVVSRSVRDSAACLDQLKLSQPSLYPLPPGPDSYLAQLNQKPGDLTIALQNQHPDGFEIDPQCQQAIEHAAQLCRDLGYKVIEAAPAIDYRAMAGAMSVIINVHTAQLIAPRLEQLQLSLAQSPLEVSTKAMAKRGMQTSASEYLSALDKVKSAELVMAEFHKKYAVVLSPVLALPPAKLGWLDMNSEDQREYGSRFRRYSGFASLFNGTGAPSMSVPLFQSDKNLPIGVMFSGAWGQDLQLLQLARQLEQLDPWIGRKPAIY</sequence>
<name>A0A2A4ML04_9GAMM</name>
<dbReference type="Proteomes" id="UP000218172">
    <property type="component" value="Unassembled WGS sequence"/>
</dbReference>
<organism evidence="3 4">
    <name type="scientific">SAR86 cluster bacterium</name>
    <dbReference type="NCBI Taxonomy" id="2030880"/>
    <lineage>
        <taxon>Bacteria</taxon>
        <taxon>Pseudomonadati</taxon>
        <taxon>Pseudomonadota</taxon>
        <taxon>Gammaproteobacteria</taxon>
        <taxon>SAR86 cluster</taxon>
    </lineage>
</organism>
<dbReference type="Pfam" id="PF01425">
    <property type="entry name" value="Amidase"/>
    <property type="match status" value="1"/>
</dbReference>
<dbReference type="InterPro" id="IPR023631">
    <property type="entry name" value="Amidase_dom"/>
</dbReference>
<dbReference type="PANTHER" id="PTHR11895">
    <property type="entry name" value="TRANSAMIDASE"/>
    <property type="match status" value="1"/>
</dbReference>
<accession>A0A2A4ML04</accession>
<evidence type="ECO:0000313" key="4">
    <source>
        <dbReference type="Proteomes" id="UP000218172"/>
    </source>
</evidence>
<proteinExistence type="inferred from homology"/>
<reference evidence="4" key="1">
    <citation type="submission" date="2017-08" db="EMBL/GenBank/DDBJ databases">
        <title>A dynamic microbial community with high functional redundancy inhabits the cold, oxic subseafloor aquifer.</title>
        <authorList>
            <person name="Tully B.J."/>
            <person name="Wheat C.G."/>
            <person name="Glazer B.T."/>
            <person name="Huber J.A."/>
        </authorList>
    </citation>
    <scope>NUCLEOTIDE SEQUENCE [LARGE SCALE GENOMIC DNA]</scope>
</reference>